<evidence type="ECO:0000256" key="9">
    <source>
        <dbReference type="SAM" id="Phobius"/>
    </source>
</evidence>
<dbReference type="InParanoid" id="H3B4I3"/>
<dbReference type="eggNOG" id="KOG1192">
    <property type="taxonomic scope" value="Eukaryota"/>
</dbReference>
<reference evidence="12" key="1">
    <citation type="submission" date="2011-08" db="EMBL/GenBank/DDBJ databases">
        <title>The draft genome of Latimeria chalumnae.</title>
        <authorList>
            <person name="Di Palma F."/>
            <person name="Alfoldi J."/>
            <person name="Johnson J."/>
            <person name="Berlin A."/>
            <person name="Gnerre S."/>
            <person name="Jaffe D."/>
            <person name="MacCallum I."/>
            <person name="Young S."/>
            <person name="Walker B.J."/>
            <person name="Lander E."/>
            <person name="Lindblad-Toh K."/>
        </authorList>
    </citation>
    <scope>NUCLEOTIDE SEQUENCE [LARGE SCALE GENOMIC DNA]</scope>
    <source>
        <strain evidence="12">Wild caught</strain>
    </source>
</reference>
<comment type="subcellular location">
    <subcellularLocation>
        <location evidence="2">Endoplasmic reticulum</location>
    </subcellularLocation>
    <subcellularLocation>
        <location evidence="1">Membrane</location>
        <topology evidence="1">Single-pass membrane protein</topology>
    </subcellularLocation>
</comment>
<dbReference type="HOGENOM" id="CLU_012949_3_1_1"/>
<dbReference type="PANTHER" id="PTHR48043:SF54">
    <property type="entry name" value="2-HYDROXYACYLSPHINGOSINE 1-BETA-GALACTOSYLTRANSFERASE"/>
    <property type="match status" value="1"/>
</dbReference>
<dbReference type="GO" id="GO:0006682">
    <property type="term" value="P:galactosylceramide biosynthetic process"/>
    <property type="evidence" value="ECO:0007669"/>
    <property type="project" value="TreeGrafter"/>
</dbReference>
<evidence type="ECO:0000256" key="1">
    <source>
        <dbReference type="ARBA" id="ARBA00004167"/>
    </source>
</evidence>
<organism evidence="11 12">
    <name type="scientific">Latimeria chalumnae</name>
    <name type="common">Coelacanth</name>
    <dbReference type="NCBI Taxonomy" id="7897"/>
    <lineage>
        <taxon>Eukaryota</taxon>
        <taxon>Metazoa</taxon>
        <taxon>Chordata</taxon>
        <taxon>Craniata</taxon>
        <taxon>Vertebrata</taxon>
        <taxon>Euteleostomi</taxon>
        <taxon>Coelacanthiformes</taxon>
        <taxon>Coelacanthidae</taxon>
        <taxon>Latimeria</taxon>
    </lineage>
</organism>
<feature type="signal peptide" evidence="10">
    <location>
        <begin position="1"/>
        <end position="23"/>
    </location>
</feature>
<dbReference type="Bgee" id="ENSLACG00000014800">
    <property type="expression patterns" value="Expressed in pectoral fin"/>
</dbReference>
<keyword evidence="7" id="KW-0256">Endoplasmic reticulum</keyword>
<feature type="chain" id="PRO_5003580168" description="UDP glycosyltransferase 8" evidence="10">
    <location>
        <begin position="24"/>
        <end position="537"/>
    </location>
</feature>
<evidence type="ECO:0000313" key="11">
    <source>
        <dbReference type="Ensembl" id="ENSLACP00000016804.1"/>
    </source>
</evidence>
<accession>H3B4I3</accession>
<name>H3B4I3_LATCH</name>
<proteinExistence type="inferred from homology"/>
<feature type="transmembrane region" description="Helical" evidence="9">
    <location>
        <begin position="474"/>
        <end position="497"/>
    </location>
</feature>
<evidence type="ECO:0008006" key="13">
    <source>
        <dbReference type="Google" id="ProtNLM"/>
    </source>
</evidence>
<dbReference type="GeneTree" id="ENSGT00940000156545"/>
<dbReference type="FunFam" id="3.40.50.2000:FF:000033">
    <property type="entry name" value="2-hydroxyacylsphingosine 1-beta-galactosyltransferase"/>
    <property type="match status" value="1"/>
</dbReference>
<dbReference type="Pfam" id="PF00201">
    <property type="entry name" value="UDPGT"/>
    <property type="match status" value="1"/>
</dbReference>
<dbReference type="Proteomes" id="UP000008672">
    <property type="component" value="Unassembled WGS sequence"/>
</dbReference>
<reference evidence="11" key="3">
    <citation type="submission" date="2025-09" db="UniProtKB">
        <authorList>
            <consortium name="Ensembl"/>
        </authorList>
    </citation>
    <scope>IDENTIFICATION</scope>
</reference>
<keyword evidence="12" id="KW-1185">Reference proteome</keyword>
<dbReference type="AlphaFoldDB" id="H3B4I3"/>
<keyword evidence="9" id="KW-0472">Membrane</keyword>
<dbReference type="OMA" id="NTRRIEW"/>
<dbReference type="GO" id="GO:0016020">
    <property type="term" value="C:membrane"/>
    <property type="evidence" value="ECO:0007669"/>
    <property type="project" value="UniProtKB-SubCell"/>
</dbReference>
<dbReference type="GO" id="GO:0003851">
    <property type="term" value="F:N-acylsphingosine galactosyltransferase activity"/>
    <property type="evidence" value="ECO:0007669"/>
    <property type="project" value="TreeGrafter"/>
</dbReference>
<dbReference type="PANTHER" id="PTHR48043">
    <property type="entry name" value="EG:EG0003.4 PROTEIN-RELATED"/>
    <property type="match status" value="1"/>
</dbReference>
<dbReference type="CDD" id="cd03784">
    <property type="entry name" value="GT1_Gtf-like"/>
    <property type="match status" value="1"/>
</dbReference>
<keyword evidence="4" id="KW-0328">Glycosyltransferase</keyword>
<dbReference type="GO" id="GO:0005783">
    <property type="term" value="C:endoplasmic reticulum"/>
    <property type="evidence" value="ECO:0007669"/>
    <property type="project" value="UniProtKB-SubCell"/>
</dbReference>
<sequence length="537" mass="61973">MKIHFFISTALFLTTFLMESSFAANIVIVPPIMFDSHLYVFQRMASALNERGHKVVLVLSDGREVQESSQFQVQRYKGIFTSKTADEFIQEKMKNIFDGKLTSLELFNILEKYEENCDLMVGNRDLLKRLKEENFDFLLIDPNEMCGYLLAHILGVKSALVSTGLWFPVELGAPAPLSYVPEFNSLLTDQMSLTGRAWNALVYFVSRIATMFVILPKFEAIMQKHNVKPQKSMMELIQETSMFFLCNDNALEFPRPTLPNIVFVGGILTGPPNRLPEELLSWVEGADAGVVIVSFGIGIRQLPTDLSEKMAAAFARLPQRVIWRYFGKTPSRMGNNTRRIEWMPQNDLLGNCKISLFKSYLLLPLTLPTLCQALPFYLVPHFNSYNESRIRLQSIQIGILITYKNIYFKNIYIIFFKTWCLIYYSYTKAARYISTLHRDQPLHALNRTVYWIEYILRYDGAKHLHPAVYSISFYQYYLLDVLAVLLSIIAVLGYIVYKVVTRSRKVRVVQPQQNGYMNGHYHNGHINGHITKKNKFE</sequence>
<protein>
    <recommendedName>
        <fullName evidence="13">UDP glycosyltransferase 8</fullName>
    </recommendedName>
</protein>
<keyword evidence="8" id="KW-0325">Glycoprotein</keyword>
<dbReference type="Gene3D" id="3.40.50.2000">
    <property type="entry name" value="Glycogen Phosphorylase B"/>
    <property type="match status" value="2"/>
</dbReference>
<dbReference type="InterPro" id="IPR050271">
    <property type="entry name" value="UDP-glycosyltransferase"/>
</dbReference>
<evidence type="ECO:0000313" key="12">
    <source>
        <dbReference type="Proteomes" id="UP000008672"/>
    </source>
</evidence>
<evidence type="ECO:0000256" key="8">
    <source>
        <dbReference type="ARBA" id="ARBA00023180"/>
    </source>
</evidence>
<evidence type="ECO:0000256" key="3">
    <source>
        <dbReference type="ARBA" id="ARBA00009995"/>
    </source>
</evidence>
<comment type="similarity">
    <text evidence="3">Belongs to the UDP-glycosyltransferase family.</text>
</comment>
<keyword evidence="9" id="KW-0812">Transmembrane</keyword>
<evidence type="ECO:0000256" key="10">
    <source>
        <dbReference type="SAM" id="SignalP"/>
    </source>
</evidence>
<evidence type="ECO:0000256" key="7">
    <source>
        <dbReference type="ARBA" id="ARBA00022824"/>
    </source>
</evidence>
<evidence type="ECO:0000256" key="2">
    <source>
        <dbReference type="ARBA" id="ARBA00004240"/>
    </source>
</evidence>
<feature type="transmembrane region" description="Helical" evidence="9">
    <location>
        <begin position="406"/>
        <end position="426"/>
    </location>
</feature>
<keyword evidence="9" id="KW-1133">Transmembrane helix</keyword>
<dbReference type="SUPFAM" id="SSF53756">
    <property type="entry name" value="UDP-Glycosyltransferase/glycogen phosphorylase"/>
    <property type="match status" value="1"/>
</dbReference>
<dbReference type="Ensembl" id="ENSLACT00000016922.1">
    <property type="protein sequence ID" value="ENSLACP00000016804.1"/>
    <property type="gene ID" value="ENSLACG00000014800.1"/>
</dbReference>
<keyword evidence="6 10" id="KW-0732">Signal</keyword>
<dbReference type="EMBL" id="AFYH01062586">
    <property type="status" value="NOT_ANNOTATED_CDS"/>
    <property type="molecule type" value="Genomic_DNA"/>
</dbReference>
<evidence type="ECO:0000256" key="4">
    <source>
        <dbReference type="ARBA" id="ARBA00022676"/>
    </source>
</evidence>
<evidence type="ECO:0000256" key="5">
    <source>
        <dbReference type="ARBA" id="ARBA00022679"/>
    </source>
</evidence>
<dbReference type="InterPro" id="IPR002213">
    <property type="entry name" value="UDP_glucos_trans"/>
</dbReference>
<keyword evidence="5" id="KW-0808">Transferase</keyword>
<evidence type="ECO:0000256" key="6">
    <source>
        <dbReference type="ARBA" id="ARBA00022729"/>
    </source>
</evidence>
<reference evidence="11" key="2">
    <citation type="submission" date="2025-08" db="UniProtKB">
        <authorList>
            <consortium name="Ensembl"/>
        </authorList>
    </citation>
    <scope>IDENTIFICATION</scope>
</reference>
<dbReference type="EMBL" id="AFYH01062587">
    <property type="status" value="NOT_ANNOTATED_CDS"/>
    <property type="molecule type" value="Genomic_DNA"/>
</dbReference>